<protein>
    <recommendedName>
        <fullName evidence="4">WAP domain-containing protein</fullName>
    </recommendedName>
</protein>
<feature type="chain" id="PRO_5016132864" description="WAP domain-containing protein" evidence="1">
    <location>
        <begin position="26"/>
        <end position="154"/>
    </location>
</feature>
<evidence type="ECO:0000256" key="1">
    <source>
        <dbReference type="SAM" id="SignalP"/>
    </source>
</evidence>
<dbReference type="OrthoDB" id="6332063at2759"/>
<sequence>MGAVALKMLLKIFYLSLVVNCFCSAVWDLNEVEIYGAGKAPFFEIPCMRIGGTCAQSFACPPGTKVGQRGLCPEQQRIGVECCRPREFLFMYAFFEIRSMQFGKGVMGCRTQMGECIPLSVTCPSYLLSEDATGCGYDEICCLRRGKSRLEKKP</sequence>
<name>A0A2W1BIU1_HELAM</name>
<dbReference type="AlphaFoldDB" id="A0A2W1BIU1"/>
<keyword evidence="3" id="KW-1185">Reference proteome</keyword>
<dbReference type="EMBL" id="KZ150096">
    <property type="protein sequence ID" value="PZC73604.1"/>
    <property type="molecule type" value="Genomic_DNA"/>
</dbReference>
<evidence type="ECO:0008006" key="4">
    <source>
        <dbReference type="Google" id="ProtNLM"/>
    </source>
</evidence>
<reference evidence="2 3" key="1">
    <citation type="journal article" date="2017" name="BMC Biol.">
        <title>Genomic innovations, transcriptional plasticity and gene loss underlying the evolution and divergence of two highly polyphagous and invasive Helicoverpa pest species.</title>
        <authorList>
            <person name="Pearce S.L."/>
            <person name="Clarke D.F."/>
            <person name="East P.D."/>
            <person name="Elfekih S."/>
            <person name="Gordon K.H."/>
            <person name="Jermiin L.S."/>
            <person name="McGaughran A."/>
            <person name="Oakeshott J.G."/>
            <person name="Papanikolaou A."/>
            <person name="Perera O.P."/>
            <person name="Rane R.V."/>
            <person name="Richards S."/>
            <person name="Tay W.T."/>
            <person name="Walsh T.K."/>
            <person name="Anderson A."/>
            <person name="Anderson C.J."/>
            <person name="Asgari S."/>
            <person name="Board P.G."/>
            <person name="Bretschneider A."/>
            <person name="Campbell P.M."/>
            <person name="Chertemps T."/>
            <person name="Christeller J.T."/>
            <person name="Coppin C.W."/>
            <person name="Downes S.J."/>
            <person name="Duan G."/>
            <person name="Farnsworth C.A."/>
            <person name="Good R.T."/>
            <person name="Han L.B."/>
            <person name="Han Y.C."/>
            <person name="Hatje K."/>
            <person name="Horne I."/>
            <person name="Huang Y.P."/>
            <person name="Hughes D.S."/>
            <person name="Jacquin-Joly E."/>
            <person name="James W."/>
            <person name="Jhangiani S."/>
            <person name="Kollmar M."/>
            <person name="Kuwar S.S."/>
            <person name="Li S."/>
            <person name="Liu N.Y."/>
            <person name="Maibeche M.T."/>
            <person name="Miller J.R."/>
            <person name="Montagne N."/>
            <person name="Perry T."/>
            <person name="Qu J."/>
            <person name="Song S.V."/>
            <person name="Sutton G.G."/>
            <person name="Vogel H."/>
            <person name="Walenz B.P."/>
            <person name="Xu W."/>
            <person name="Zhang H.J."/>
            <person name="Zou Z."/>
            <person name="Batterham P."/>
            <person name="Edwards O.R."/>
            <person name="Feyereisen R."/>
            <person name="Gibbs R.A."/>
            <person name="Heckel D.G."/>
            <person name="McGrath A."/>
            <person name="Robin C."/>
            <person name="Scherer S.E."/>
            <person name="Worley K.C."/>
            <person name="Wu Y.D."/>
        </authorList>
    </citation>
    <scope>NUCLEOTIDE SEQUENCE [LARGE SCALE GENOMIC DNA]</scope>
    <source>
        <strain evidence="2">Harm_GR_Male_#8</strain>
        <tissue evidence="2">Whole organism</tissue>
    </source>
</reference>
<organism evidence="2 3">
    <name type="scientific">Helicoverpa armigera</name>
    <name type="common">Cotton bollworm</name>
    <name type="synonym">Heliothis armigera</name>
    <dbReference type="NCBI Taxonomy" id="29058"/>
    <lineage>
        <taxon>Eukaryota</taxon>
        <taxon>Metazoa</taxon>
        <taxon>Ecdysozoa</taxon>
        <taxon>Arthropoda</taxon>
        <taxon>Hexapoda</taxon>
        <taxon>Insecta</taxon>
        <taxon>Pterygota</taxon>
        <taxon>Neoptera</taxon>
        <taxon>Endopterygota</taxon>
        <taxon>Lepidoptera</taxon>
        <taxon>Glossata</taxon>
        <taxon>Ditrysia</taxon>
        <taxon>Noctuoidea</taxon>
        <taxon>Noctuidae</taxon>
        <taxon>Heliothinae</taxon>
        <taxon>Helicoverpa</taxon>
    </lineage>
</organism>
<evidence type="ECO:0000313" key="3">
    <source>
        <dbReference type="Proteomes" id="UP000249218"/>
    </source>
</evidence>
<keyword evidence="1" id="KW-0732">Signal</keyword>
<proteinExistence type="predicted"/>
<evidence type="ECO:0000313" key="2">
    <source>
        <dbReference type="EMBL" id="PZC73604.1"/>
    </source>
</evidence>
<gene>
    <name evidence="2" type="primary">HaOG209049</name>
    <name evidence="2" type="ORF">B5X24_HaOG209049</name>
</gene>
<feature type="signal peptide" evidence="1">
    <location>
        <begin position="1"/>
        <end position="25"/>
    </location>
</feature>
<dbReference type="Proteomes" id="UP000249218">
    <property type="component" value="Unassembled WGS sequence"/>
</dbReference>
<accession>A0A2W1BIU1</accession>